<evidence type="ECO:0000256" key="6">
    <source>
        <dbReference type="ARBA" id="ARBA00022989"/>
    </source>
</evidence>
<dbReference type="InterPro" id="IPR002067">
    <property type="entry name" value="MCP"/>
</dbReference>
<dbReference type="STRING" id="1160509.A0A3N4I6T8"/>
<keyword evidence="13" id="KW-1185">Reference proteome</keyword>
<keyword evidence="8 9" id="KW-0472">Membrane</keyword>
<sequence length="305" mass="33996">MSKRNNWTHLIAGGVSGMVASTVTYPLDVIKTRMQSDVFETSFRNRHGTRISSRFLESWFVLRRIYGSEGVRPLFSGLLPTLCGAIPARAINFYVYANSKMILKESFFNGAENSYVHLLAAVNAGLVTATITNPIWMVKTRLQLQPGNNPGEYRGALHCLRELVKKEGVSSLYRGLSASYLGVTESTLQWVLYEYFKRELVSVSREWSGELAMEELQNFAPLASAAVAKIVATTVTYPHEVLRTRLRQAPTSTGTKYTSLTQCFTAVLSREGAIAFYSGLGPHLFRVVPSAVIVFGVYEYLIRLL</sequence>
<dbReference type="SUPFAM" id="SSF103506">
    <property type="entry name" value="Mitochondrial carrier"/>
    <property type="match status" value="1"/>
</dbReference>
<dbReference type="Gene3D" id="1.50.40.10">
    <property type="entry name" value="Mitochondrial carrier domain"/>
    <property type="match status" value="1"/>
</dbReference>
<evidence type="ECO:0000256" key="8">
    <source>
        <dbReference type="ARBA" id="ARBA00023136"/>
    </source>
</evidence>
<keyword evidence="6 11" id="KW-1133">Transmembrane helix</keyword>
<feature type="transmembrane region" description="Helical" evidence="11">
    <location>
        <begin position="6"/>
        <end position="27"/>
    </location>
</feature>
<dbReference type="GO" id="GO:0005743">
    <property type="term" value="C:mitochondrial inner membrane"/>
    <property type="evidence" value="ECO:0007669"/>
    <property type="project" value="UniProtKB-SubCell"/>
</dbReference>
<feature type="transmembrane region" description="Helical" evidence="11">
    <location>
        <begin position="73"/>
        <end position="95"/>
    </location>
</feature>
<dbReference type="GO" id="GO:1990519">
    <property type="term" value="P:pyrimidine nucleotide import into mitochondrion"/>
    <property type="evidence" value="ECO:0007669"/>
    <property type="project" value="TreeGrafter"/>
</dbReference>
<evidence type="ECO:0000256" key="2">
    <source>
        <dbReference type="ARBA" id="ARBA00022448"/>
    </source>
</evidence>
<evidence type="ECO:0000256" key="11">
    <source>
        <dbReference type="SAM" id="Phobius"/>
    </source>
</evidence>
<feature type="repeat" description="Solcar" evidence="9">
    <location>
        <begin position="112"/>
        <end position="199"/>
    </location>
</feature>
<keyword evidence="7" id="KW-0496">Mitochondrion</keyword>
<keyword evidence="3 9" id="KW-0812">Transmembrane</keyword>
<evidence type="ECO:0000256" key="9">
    <source>
        <dbReference type="PROSITE-ProRule" id="PRU00282"/>
    </source>
</evidence>
<feature type="repeat" description="Solcar" evidence="9">
    <location>
        <begin position="4"/>
        <end position="102"/>
    </location>
</feature>
<dbReference type="PROSITE" id="PS50920">
    <property type="entry name" value="SOLCAR"/>
    <property type="match status" value="3"/>
</dbReference>
<evidence type="ECO:0000256" key="5">
    <source>
        <dbReference type="ARBA" id="ARBA00022792"/>
    </source>
</evidence>
<dbReference type="InterPro" id="IPR049562">
    <property type="entry name" value="SLC25A33/36-like"/>
</dbReference>
<evidence type="ECO:0000256" key="3">
    <source>
        <dbReference type="ARBA" id="ARBA00022692"/>
    </source>
</evidence>
<evidence type="ECO:0000313" key="13">
    <source>
        <dbReference type="Proteomes" id="UP000275078"/>
    </source>
</evidence>
<dbReference type="Pfam" id="PF00153">
    <property type="entry name" value="Mito_carr"/>
    <property type="match status" value="3"/>
</dbReference>
<comment type="similarity">
    <text evidence="10">Belongs to the mitochondrial carrier (TC 2.A.29) family.</text>
</comment>
<keyword evidence="4" id="KW-0677">Repeat</keyword>
<dbReference type="EMBL" id="ML119676">
    <property type="protein sequence ID" value="RPA81789.1"/>
    <property type="molecule type" value="Genomic_DNA"/>
</dbReference>
<dbReference type="Proteomes" id="UP000275078">
    <property type="component" value="Unassembled WGS sequence"/>
</dbReference>
<evidence type="ECO:0000256" key="7">
    <source>
        <dbReference type="ARBA" id="ARBA00023128"/>
    </source>
</evidence>
<comment type="subcellular location">
    <subcellularLocation>
        <location evidence="1">Mitochondrion inner membrane</location>
        <topology evidence="1">Multi-pass membrane protein</topology>
    </subcellularLocation>
</comment>
<name>A0A3N4I6T8_ASCIM</name>
<gene>
    <name evidence="12" type="ORF">BJ508DRAFT_414502</name>
</gene>
<evidence type="ECO:0000256" key="4">
    <source>
        <dbReference type="ARBA" id="ARBA00022737"/>
    </source>
</evidence>
<evidence type="ECO:0000313" key="12">
    <source>
        <dbReference type="EMBL" id="RPA81789.1"/>
    </source>
</evidence>
<feature type="repeat" description="Solcar" evidence="9">
    <location>
        <begin position="216"/>
        <end position="304"/>
    </location>
</feature>
<protein>
    <submittedName>
        <fullName evidence="12">Mitochondrial carrier</fullName>
    </submittedName>
</protein>
<dbReference type="PANTHER" id="PTHR45829">
    <property type="entry name" value="MITOCHONDRIAL CARRIER PROTEIN RIM2"/>
    <property type="match status" value="1"/>
</dbReference>
<dbReference type="PRINTS" id="PR00926">
    <property type="entry name" value="MITOCARRIER"/>
</dbReference>
<proteinExistence type="inferred from homology"/>
<dbReference type="InterPro" id="IPR018108">
    <property type="entry name" value="MCP_transmembrane"/>
</dbReference>
<dbReference type="GO" id="GO:0015218">
    <property type="term" value="F:pyrimidine nucleotide transmembrane transporter activity"/>
    <property type="evidence" value="ECO:0007669"/>
    <property type="project" value="InterPro"/>
</dbReference>
<keyword evidence="2 10" id="KW-0813">Transport</keyword>
<dbReference type="PANTHER" id="PTHR45829:SF4">
    <property type="entry name" value="MITOCHONDRIAL CARRIER PROTEIN RIM2"/>
    <property type="match status" value="1"/>
</dbReference>
<dbReference type="OrthoDB" id="269120at2759"/>
<dbReference type="AlphaFoldDB" id="A0A3N4I6T8"/>
<organism evidence="12 13">
    <name type="scientific">Ascobolus immersus RN42</name>
    <dbReference type="NCBI Taxonomy" id="1160509"/>
    <lineage>
        <taxon>Eukaryota</taxon>
        <taxon>Fungi</taxon>
        <taxon>Dikarya</taxon>
        <taxon>Ascomycota</taxon>
        <taxon>Pezizomycotina</taxon>
        <taxon>Pezizomycetes</taxon>
        <taxon>Pezizales</taxon>
        <taxon>Ascobolaceae</taxon>
        <taxon>Ascobolus</taxon>
    </lineage>
</organism>
<keyword evidence="5" id="KW-0999">Mitochondrion inner membrane</keyword>
<dbReference type="InterPro" id="IPR023395">
    <property type="entry name" value="MCP_dom_sf"/>
</dbReference>
<evidence type="ECO:0000256" key="10">
    <source>
        <dbReference type="RuleBase" id="RU000488"/>
    </source>
</evidence>
<feature type="transmembrane region" description="Helical" evidence="11">
    <location>
        <begin position="115"/>
        <end position="136"/>
    </location>
</feature>
<accession>A0A3N4I6T8</accession>
<reference evidence="12 13" key="1">
    <citation type="journal article" date="2018" name="Nat. Ecol. Evol.">
        <title>Pezizomycetes genomes reveal the molecular basis of ectomycorrhizal truffle lifestyle.</title>
        <authorList>
            <person name="Murat C."/>
            <person name="Payen T."/>
            <person name="Noel B."/>
            <person name="Kuo A."/>
            <person name="Morin E."/>
            <person name="Chen J."/>
            <person name="Kohler A."/>
            <person name="Krizsan K."/>
            <person name="Balestrini R."/>
            <person name="Da Silva C."/>
            <person name="Montanini B."/>
            <person name="Hainaut M."/>
            <person name="Levati E."/>
            <person name="Barry K.W."/>
            <person name="Belfiori B."/>
            <person name="Cichocki N."/>
            <person name="Clum A."/>
            <person name="Dockter R.B."/>
            <person name="Fauchery L."/>
            <person name="Guy J."/>
            <person name="Iotti M."/>
            <person name="Le Tacon F."/>
            <person name="Lindquist E.A."/>
            <person name="Lipzen A."/>
            <person name="Malagnac F."/>
            <person name="Mello A."/>
            <person name="Molinier V."/>
            <person name="Miyauchi S."/>
            <person name="Poulain J."/>
            <person name="Riccioni C."/>
            <person name="Rubini A."/>
            <person name="Sitrit Y."/>
            <person name="Splivallo R."/>
            <person name="Traeger S."/>
            <person name="Wang M."/>
            <person name="Zifcakova L."/>
            <person name="Wipf D."/>
            <person name="Zambonelli A."/>
            <person name="Paolocci F."/>
            <person name="Nowrousian M."/>
            <person name="Ottonello S."/>
            <person name="Baldrian P."/>
            <person name="Spatafora J.W."/>
            <person name="Henrissat B."/>
            <person name="Nagy L.G."/>
            <person name="Aury J.M."/>
            <person name="Wincker P."/>
            <person name="Grigoriev I.V."/>
            <person name="Bonfante P."/>
            <person name="Martin F.M."/>
        </authorList>
    </citation>
    <scope>NUCLEOTIDE SEQUENCE [LARGE SCALE GENOMIC DNA]</scope>
    <source>
        <strain evidence="12 13">RN42</strain>
    </source>
</reference>
<evidence type="ECO:0000256" key="1">
    <source>
        <dbReference type="ARBA" id="ARBA00004448"/>
    </source>
</evidence>